<protein>
    <submittedName>
        <fullName evidence="5">Pyruvate ferredoxin oxidoreductase subunit alpha</fullName>
    </submittedName>
</protein>
<evidence type="ECO:0000313" key="5">
    <source>
        <dbReference type="EMBL" id="BCK84828.1"/>
    </source>
</evidence>
<dbReference type="InterPro" id="IPR029061">
    <property type="entry name" value="THDP-binding"/>
</dbReference>
<reference evidence="5" key="1">
    <citation type="submission" date="2020-09" db="EMBL/GenBank/DDBJ databases">
        <title>New species isolated from human feces.</title>
        <authorList>
            <person name="Kitahara M."/>
            <person name="Shigeno Y."/>
            <person name="Shime M."/>
            <person name="Matsumoto Y."/>
            <person name="Nakamura S."/>
            <person name="Motooka D."/>
            <person name="Fukuoka S."/>
            <person name="Nishikawa H."/>
            <person name="Benno Y."/>
        </authorList>
    </citation>
    <scope>NUCLEOTIDE SEQUENCE</scope>
    <source>
        <strain evidence="5">MM59</strain>
    </source>
</reference>
<dbReference type="InterPro" id="IPR050722">
    <property type="entry name" value="Pyruvate:ferred/Flavod_OxRd"/>
</dbReference>
<dbReference type="SUPFAM" id="SSF52518">
    <property type="entry name" value="Thiamin diphosphate-binding fold (THDP-binding)"/>
    <property type="match status" value="1"/>
</dbReference>
<dbReference type="Pfam" id="PF17147">
    <property type="entry name" value="PFOR_II"/>
    <property type="match status" value="1"/>
</dbReference>
<evidence type="ECO:0000256" key="2">
    <source>
        <dbReference type="ARBA" id="ARBA00023002"/>
    </source>
</evidence>
<dbReference type="CDD" id="cd07034">
    <property type="entry name" value="TPP_PYR_PFOR_IOR-alpha_like"/>
    <property type="match status" value="1"/>
</dbReference>
<proteinExistence type="inferred from homology"/>
<dbReference type="PANTHER" id="PTHR32154">
    <property type="entry name" value="PYRUVATE-FLAVODOXIN OXIDOREDUCTASE-RELATED"/>
    <property type="match status" value="1"/>
</dbReference>
<dbReference type="Proteomes" id="UP000679848">
    <property type="component" value="Chromosome"/>
</dbReference>
<dbReference type="InterPro" id="IPR009014">
    <property type="entry name" value="Transketo_C/PFOR_II"/>
</dbReference>
<dbReference type="Pfam" id="PF01855">
    <property type="entry name" value="POR_N"/>
    <property type="match status" value="1"/>
</dbReference>
<sequence>MLKVLSGNKAAVYGAKLARVEVAAVYPITPQSQISEDITKVVAAGELDCDIIEVEGEHSAMSAIIGASTVGARVFTATSSWGLAYMNEPLMVCAGMRIPAVMVDVTRETPAQRGVSTSRQDVMTVRDCGWLELDPASPQEVLDSVLMAYRLAEDPEILLPVMVASDGFYMSHAYEPVDVPTQEQVDQFLEPVSGCNRTTFQDGRAMQFDVGYSGVNFIKYRYQTQKAIEKAKEVFPRIEREFEEIFGRKYGGMIEEYFSQDADVLLMTAGSAAGNAKAVVDSAREYGLNVGLIRERMFRPYPKEELRRILKGKKAVGIIDRSICLGWDCGHLMQETQAALCGMEDAPKLVNFIDGLSSTDVTIEHIERALAITLAAAKGETVDECNWLSWED</sequence>
<keyword evidence="6" id="KW-1185">Reference proteome</keyword>
<dbReference type="PANTHER" id="PTHR32154:SF0">
    <property type="entry name" value="PYRUVATE-FLAVODOXIN OXIDOREDUCTASE-RELATED"/>
    <property type="match status" value="1"/>
</dbReference>
<dbReference type="InterPro" id="IPR002880">
    <property type="entry name" value="Pyrv_Fd/Flavodoxin_OxRdtase_N"/>
</dbReference>
<feature type="domain" description="Pyruvate:ferredoxin oxidoreductase core" evidence="4">
    <location>
        <begin position="262"/>
        <end position="366"/>
    </location>
</feature>
<dbReference type="FunFam" id="3.40.50.970:FF:000012">
    <property type="entry name" value="Pyruvate:ferredoxin (Flavodoxin) oxidoreductase"/>
    <property type="match status" value="1"/>
</dbReference>
<dbReference type="InterPro" id="IPR033412">
    <property type="entry name" value="PFOR_II"/>
</dbReference>
<keyword evidence="5" id="KW-0670">Pyruvate</keyword>
<dbReference type="EMBL" id="AP023420">
    <property type="protein sequence ID" value="BCK84828.1"/>
    <property type="molecule type" value="Genomic_DNA"/>
</dbReference>
<dbReference type="GO" id="GO:0006979">
    <property type="term" value="P:response to oxidative stress"/>
    <property type="evidence" value="ECO:0007669"/>
    <property type="project" value="TreeGrafter"/>
</dbReference>
<evidence type="ECO:0000313" key="6">
    <source>
        <dbReference type="Proteomes" id="UP000679848"/>
    </source>
</evidence>
<dbReference type="GO" id="GO:0016903">
    <property type="term" value="F:oxidoreductase activity, acting on the aldehyde or oxo group of donors"/>
    <property type="evidence" value="ECO:0007669"/>
    <property type="project" value="UniProtKB-ARBA"/>
</dbReference>
<evidence type="ECO:0000256" key="1">
    <source>
        <dbReference type="ARBA" id="ARBA00009032"/>
    </source>
</evidence>
<organism evidence="5 6">
    <name type="scientific">Pusillibacter faecalis</name>
    <dbReference type="NCBI Taxonomy" id="2714358"/>
    <lineage>
        <taxon>Bacteria</taxon>
        <taxon>Bacillati</taxon>
        <taxon>Bacillota</taxon>
        <taxon>Clostridia</taxon>
        <taxon>Eubacteriales</taxon>
        <taxon>Oscillospiraceae</taxon>
        <taxon>Pusillibacter</taxon>
    </lineage>
</organism>
<dbReference type="FunFam" id="3.40.50.920:FF:000010">
    <property type="entry name" value="Pyruvate ferredoxin oxidoreductase, alpha subunit"/>
    <property type="match status" value="1"/>
</dbReference>
<feature type="domain" description="Pyruvate flavodoxin/ferredoxin oxidoreductase pyrimidine binding" evidence="3">
    <location>
        <begin position="14"/>
        <end position="236"/>
    </location>
</feature>
<dbReference type="RefSeq" id="WP_187029654.1">
    <property type="nucleotide sequence ID" value="NZ_AP023420.1"/>
</dbReference>
<dbReference type="GO" id="GO:0019752">
    <property type="term" value="P:carboxylic acid metabolic process"/>
    <property type="evidence" value="ECO:0007669"/>
    <property type="project" value="UniProtKB-ARBA"/>
</dbReference>
<name>A0A810Q9A8_9FIRM</name>
<keyword evidence="2" id="KW-0560">Oxidoreductase</keyword>
<dbReference type="Gene3D" id="3.40.50.920">
    <property type="match status" value="1"/>
</dbReference>
<accession>A0A810Q9A8</accession>
<dbReference type="KEGG" id="pfaa:MM59RIKEN_21470"/>
<comment type="similarity">
    <text evidence="1">Belongs to the pyruvate:ferredoxin/flavodoxin oxidoreductase family.</text>
</comment>
<dbReference type="AlphaFoldDB" id="A0A810Q9A8"/>
<evidence type="ECO:0000259" key="4">
    <source>
        <dbReference type="Pfam" id="PF17147"/>
    </source>
</evidence>
<dbReference type="SUPFAM" id="SSF52922">
    <property type="entry name" value="TK C-terminal domain-like"/>
    <property type="match status" value="1"/>
</dbReference>
<gene>
    <name evidence="5" type="ORF">MM59RIKEN_21470</name>
</gene>
<evidence type="ECO:0000259" key="3">
    <source>
        <dbReference type="Pfam" id="PF01855"/>
    </source>
</evidence>
<dbReference type="Gene3D" id="3.40.50.970">
    <property type="match status" value="1"/>
</dbReference>